<dbReference type="GO" id="GO:0005576">
    <property type="term" value="C:extracellular region"/>
    <property type="evidence" value="ECO:0007669"/>
    <property type="project" value="UniProtKB-SubCell"/>
</dbReference>
<keyword evidence="11 14" id="KW-1015">Disulfide bond</keyword>
<dbReference type="OMA" id="CICMPAL"/>
<keyword evidence="5" id="KW-0964">Secreted</keyword>
<dbReference type="Pfam" id="PF05730">
    <property type="entry name" value="CFEM"/>
    <property type="match status" value="1"/>
</dbReference>
<dbReference type="OrthoDB" id="2496787at2759"/>
<evidence type="ECO:0000256" key="10">
    <source>
        <dbReference type="ARBA" id="ARBA00023136"/>
    </source>
</evidence>
<keyword evidence="6" id="KW-0336">GPI-anchor</keyword>
<evidence type="ECO:0000256" key="14">
    <source>
        <dbReference type="PROSITE-ProRule" id="PRU01356"/>
    </source>
</evidence>
<dbReference type="HOGENOM" id="CLU_028200_6_3_1"/>
<feature type="disulfide bond" evidence="14">
    <location>
        <begin position="27"/>
        <end position="60"/>
    </location>
</feature>
<keyword evidence="14" id="KW-0479">Metal-binding</keyword>
<comment type="similarity">
    <text evidence="13">Belongs to the SAT4 family.</text>
</comment>
<keyword evidence="18" id="KW-1185">Reference proteome</keyword>
<evidence type="ECO:0000256" key="11">
    <source>
        <dbReference type="ARBA" id="ARBA00023157"/>
    </source>
</evidence>
<gene>
    <name evidence="17" type="ORF">UCREL1_10428</name>
</gene>
<evidence type="ECO:0000256" key="6">
    <source>
        <dbReference type="ARBA" id="ARBA00022622"/>
    </source>
</evidence>
<keyword evidence="8" id="KW-0732">Signal</keyword>
<evidence type="ECO:0000256" key="1">
    <source>
        <dbReference type="ARBA" id="ARBA00004141"/>
    </source>
</evidence>
<feature type="transmembrane region" description="Helical" evidence="15">
    <location>
        <begin position="199"/>
        <end position="224"/>
    </location>
</feature>
<sequence>MPTCASNCLGSFLPQSTCDPTDFSCICEDGALMRNVQTCTLANCTVIEALSAQNTTQTLCGEPVRDNTVVTPVVTIVAGLLAILAVGMRLFDRFPRKQVEWADMCAFASIVFALPMGILEFITDGFGKDIWTIFPEKIERIVMFTWLTELFYFMALGLRVVLLFTLASVFAGIFHCWPIEYGWTSWTGETEGKCFNFNLFAWAHAIISIVLDIFILALPIPTLAKLQMGRRKKINLFIMFSVGTFITVVSFIRLKSFATFANTTNATYDNVPTAYWSVLEAFVSIICSCLPAVRSLLRRVLPTCFGSTGDTPGPSYRISSKNGMPSSGIKKSVTNTVSFQQRSTESDTFELVDKNQEQNSDYRNW</sequence>
<feature type="disulfide bond" evidence="14">
    <location>
        <begin position="18"/>
        <end position="25"/>
    </location>
</feature>
<keyword evidence="6" id="KW-0325">Glycoprotein</keyword>
<feature type="disulfide bond" evidence="14">
    <location>
        <begin position="8"/>
        <end position="39"/>
    </location>
</feature>
<feature type="disulfide bond" evidence="14">
    <location>
        <begin position="4"/>
        <end position="44"/>
    </location>
</feature>
<reference evidence="18" key="1">
    <citation type="journal article" date="2013" name="Genome Announc.">
        <title>Draft genome sequence of the grapevine dieback fungus Eutypa lata UCR-EL1.</title>
        <authorList>
            <person name="Blanco-Ulate B."/>
            <person name="Rolshausen P.E."/>
            <person name="Cantu D."/>
        </authorList>
    </citation>
    <scope>NUCLEOTIDE SEQUENCE [LARGE SCALE GENOMIC DNA]</scope>
    <source>
        <strain evidence="18">UCR-EL1</strain>
    </source>
</reference>
<dbReference type="InterPro" id="IPR049326">
    <property type="entry name" value="Rhodopsin_dom_fungi"/>
</dbReference>
<dbReference type="PANTHER" id="PTHR33048">
    <property type="entry name" value="PTH11-LIKE INTEGRAL MEMBRANE PROTEIN (AFU_ORTHOLOGUE AFUA_5G11245)"/>
    <property type="match status" value="1"/>
</dbReference>
<feature type="domain" description="CFEM" evidence="16">
    <location>
        <begin position="1"/>
        <end position="87"/>
    </location>
</feature>
<dbReference type="GO" id="GO:0046872">
    <property type="term" value="F:metal ion binding"/>
    <property type="evidence" value="ECO:0007669"/>
    <property type="project" value="UniProtKB-UniRule"/>
</dbReference>
<comment type="subcellular location">
    <subcellularLocation>
        <location evidence="2">Membrane</location>
        <topology evidence="2">Lipid-anchor</topology>
        <topology evidence="2">GPI-anchor</topology>
    </subcellularLocation>
    <subcellularLocation>
        <location evidence="1">Membrane</location>
        <topology evidence="1">Multi-pass membrane protein</topology>
    </subcellularLocation>
    <subcellularLocation>
        <location evidence="3">Secreted</location>
    </subcellularLocation>
</comment>
<evidence type="ECO:0000313" key="17">
    <source>
        <dbReference type="EMBL" id="EMR62632.1"/>
    </source>
</evidence>
<evidence type="ECO:0000256" key="4">
    <source>
        <dbReference type="ARBA" id="ARBA00010031"/>
    </source>
</evidence>
<evidence type="ECO:0000256" key="9">
    <source>
        <dbReference type="ARBA" id="ARBA00022989"/>
    </source>
</evidence>
<name>M7SER6_EUTLA</name>
<dbReference type="Proteomes" id="UP000012174">
    <property type="component" value="Unassembled WGS sequence"/>
</dbReference>
<organism evidence="17 18">
    <name type="scientific">Eutypa lata (strain UCR-EL1)</name>
    <name type="common">Grapevine dieback disease fungus</name>
    <name type="synonym">Eutypa armeniacae</name>
    <dbReference type="NCBI Taxonomy" id="1287681"/>
    <lineage>
        <taxon>Eukaryota</taxon>
        <taxon>Fungi</taxon>
        <taxon>Dikarya</taxon>
        <taxon>Ascomycota</taxon>
        <taxon>Pezizomycotina</taxon>
        <taxon>Sordariomycetes</taxon>
        <taxon>Xylariomycetidae</taxon>
        <taxon>Xylariales</taxon>
        <taxon>Diatrypaceae</taxon>
        <taxon>Eutypa</taxon>
    </lineage>
</organism>
<dbReference type="Pfam" id="PF20684">
    <property type="entry name" value="Fung_rhodopsin"/>
    <property type="match status" value="2"/>
</dbReference>
<keyword evidence="10 15" id="KW-0472">Membrane</keyword>
<dbReference type="PANTHER" id="PTHR33048:SF143">
    <property type="entry name" value="EXTRACELLULAR MEMBRANE PROTEIN CFEM DOMAIN-CONTAINING PROTEIN-RELATED"/>
    <property type="match status" value="1"/>
</dbReference>
<evidence type="ECO:0000313" key="18">
    <source>
        <dbReference type="Proteomes" id="UP000012174"/>
    </source>
</evidence>
<dbReference type="PROSITE" id="PS52012">
    <property type="entry name" value="CFEM"/>
    <property type="match status" value="1"/>
</dbReference>
<evidence type="ECO:0000256" key="3">
    <source>
        <dbReference type="ARBA" id="ARBA00004613"/>
    </source>
</evidence>
<evidence type="ECO:0000259" key="16">
    <source>
        <dbReference type="PROSITE" id="PS52012"/>
    </source>
</evidence>
<feature type="transmembrane region" description="Helical" evidence="15">
    <location>
        <begin position="274"/>
        <end position="293"/>
    </location>
</feature>
<feature type="transmembrane region" description="Helical" evidence="15">
    <location>
        <begin position="236"/>
        <end position="254"/>
    </location>
</feature>
<evidence type="ECO:0000256" key="15">
    <source>
        <dbReference type="SAM" id="Phobius"/>
    </source>
</evidence>
<evidence type="ECO:0000256" key="12">
    <source>
        <dbReference type="ARBA" id="ARBA00023288"/>
    </source>
</evidence>
<keyword evidence="12" id="KW-0449">Lipoprotein</keyword>
<evidence type="ECO:0000256" key="2">
    <source>
        <dbReference type="ARBA" id="ARBA00004589"/>
    </source>
</evidence>
<feature type="binding site" description="axial binding residue" evidence="14">
    <location>
        <position position="22"/>
    </location>
    <ligand>
        <name>heme</name>
        <dbReference type="ChEBI" id="CHEBI:30413"/>
    </ligand>
    <ligandPart>
        <name>Fe</name>
        <dbReference type="ChEBI" id="CHEBI:18248"/>
    </ligandPart>
</feature>
<keyword evidence="14" id="KW-0349">Heme</keyword>
<evidence type="ECO:0000256" key="7">
    <source>
        <dbReference type="ARBA" id="ARBA00022692"/>
    </source>
</evidence>
<dbReference type="KEGG" id="ela:UCREL1_10428"/>
<dbReference type="EMBL" id="KB707410">
    <property type="protein sequence ID" value="EMR62632.1"/>
    <property type="molecule type" value="Genomic_DNA"/>
</dbReference>
<feature type="transmembrane region" description="Helical" evidence="15">
    <location>
        <begin position="69"/>
        <end position="91"/>
    </location>
</feature>
<protein>
    <submittedName>
        <fullName evidence="17">Putative cfem domain-containing protein</fullName>
    </submittedName>
</protein>
<comment type="similarity">
    <text evidence="4">Belongs to the RBT5 family.</text>
</comment>
<dbReference type="InterPro" id="IPR052337">
    <property type="entry name" value="SAT4-like"/>
</dbReference>
<dbReference type="AlphaFoldDB" id="M7SER6"/>
<keyword evidence="9 15" id="KW-1133">Transmembrane helix</keyword>
<proteinExistence type="inferred from homology"/>
<dbReference type="eggNOG" id="ENOG502SHNK">
    <property type="taxonomic scope" value="Eukaryota"/>
</dbReference>
<evidence type="ECO:0000256" key="5">
    <source>
        <dbReference type="ARBA" id="ARBA00022525"/>
    </source>
</evidence>
<feature type="transmembrane region" description="Helical" evidence="15">
    <location>
        <begin position="150"/>
        <end position="174"/>
    </location>
</feature>
<evidence type="ECO:0000256" key="8">
    <source>
        <dbReference type="ARBA" id="ARBA00022729"/>
    </source>
</evidence>
<keyword evidence="7 15" id="KW-0812">Transmembrane</keyword>
<evidence type="ECO:0000256" key="13">
    <source>
        <dbReference type="ARBA" id="ARBA00038359"/>
    </source>
</evidence>
<accession>M7SER6</accession>
<dbReference type="GO" id="GO:0098552">
    <property type="term" value="C:side of membrane"/>
    <property type="evidence" value="ECO:0007669"/>
    <property type="project" value="UniProtKB-KW"/>
</dbReference>
<keyword evidence="14" id="KW-0408">Iron</keyword>
<dbReference type="InterPro" id="IPR008427">
    <property type="entry name" value="Extracellular_membr_CFEM_dom"/>
</dbReference>